<dbReference type="InterPro" id="IPR006059">
    <property type="entry name" value="SBP"/>
</dbReference>
<dbReference type="Gene3D" id="3.40.190.10">
    <property type="entry name" value="Periplasmic binding protein-like II"/>
    <property type="match status" value="2"/>
</dbReference>
<dbReference type="AlphaFoldDB" id="A0A1R1AZP2"/>
<reference evidence="5 6" key="1">
    <citation type="submission" date="2016-11" db="EMBL/GenBank/DDBJ databases">
        <title>Paenibacillus species isolates.</title>
        <authorList>
            <person name="Beno S.M."/>
        </authorList>
    </citation>
    <scope>NUCLEOTIDE SEQUENCE [LARGE SCALE GENOMIC DNA]</scope>
    <source>
        <strain evidence="5 6">FSL F4-0100</strain>
    </source>
</reference>
<evidence type="ECO:0000256" key="2">
    <source>
        <dbReference type="ARBA" id="ARBA00022448"/>
    </source>
</evidence>
<accession>A0A1R1AZP2</accession>
<dbReference type="GO" id="GO:0042956">
    <property type="term" value="P:maltodextrin transmembrane transport"/>
    <property type="evidence" value="ECO:0007669"/>
    <property type="project" value="TreeGrafter"/>
</dbReference>
<proteinExistence type="inferred from homology"/>
<keyword evidence="3 4" id="KW-0732">Signal</keyword>
<comment type="similarity">
    <text evidence="1">Belongs to the bacterial solute-binding protein 1 family.</text>
</comment>
<dbReference type="GO" id="GO:0055052">
    <property type="term" value="C:ATP-binding cassette (ABC) transporter complex, substrate-binding subunit-containing"/>
    <property type="evidence" value="ECO:0007669"/>
    <property type="project" value="TreeGrafter"/>
</dbReference>
<dbReference type="PANTHER" id="PTHR30061:SF50">
    <property type="entry name" value="MALTOSE_MALTODEXTRIN-BINDING PERIPLASMIC PROTEIN"/>
    <property type="match status" value="1"/>
</dbReference>
<dbReference type="RefSeq" id="WP_076323942.1">
    <property type="nucleotide sequence ID" value="NZ_JBCMXI010000004.1"/>
</dbReference>
<feature type="chain" id="PRO_5039257320" evidence="4">
    <location>
        <begin position="22"/>
        <end position="417"/>
    </location>
</feature>
<dbReference type="PROSITE" id="PS51257">
    <property type="entry name" value="PROKAR_LIPOPROTEIN"/>
    <property type="match status" value="1"/>
</dbReference>
<feature type="signal peptide" evidence="4">
    <location>
        <begin position="1"/>
        <end position="21"/>
    </location>
</feature>
<organism evidence="5 6">
    <name type="scientific">Paenibacillus lautus</name>
    <name type="common">Bacillus lautus</name>
    <dbReference type="NCBI Taxonomy" id="1401"/>
    <lineage>
        <taxon>Bacteria</taxon>
        <taxon>Bacillati</taxon>
        <taxon>Bacillota</taxon>
        <taxon>Bacilli</taxon>
        <taxon>Bacillales</taxon>
        <taxon>Paenibacillaceae</taxon>
        <taxon>Paenibacillus</taxon>
    </lineage>
</organism>
<dbReference type="SUPFAM" id="SSF53850">
    <property type="entry name" value="Periplasmic binding protein-like II"/>
    <property type="match status" value="1"/>
</dbReference>
<evidence type="ECO:0000313" key="6">
    <source>
        <dbReference type="Proteomes" id="UP000187074"/>
    </source>
</evidence>
<dbReference type="Proteomes" id="UP000187074">
    <property type="component" value="Unassembled WGS sequence"/>
</dbReference>
<evidence type="ECO:0000256" key="3">
    <source>
        <dbReference type="ARBA" id="ARBA00022729"/>
    </source>
</evidence>
<comment type="caution">
    <text evidence="5">The sequence shown here is derived from an EMBL/GenBank/DDBJ whole genome shotgun (WGS) entry which is preliminary data.</text>
</comment>
<dbReference type="OrthoDB" id="9808332at2"/>
<keyword evidence="2" id="KW-0813">Transport</keyword>
<evidence type="ECO:0000256" key="1">
    <source>
        <dbReference type="ARBA" id="ARBA00008520"/>
    </source>
</evidence>
<sequence>MRKKSILWTLAALLMFSVVLAGCSGGSEKADGGSKGGEGKKELKVWLMGDTTDETLIKAYEEKNPGVKVSVQLIPWGSAHDKLLTAVASKSGPDVVQMGTTWIPEFAQAGALLDLTPYLEQYPNLKQENYFDGAVQTMSYDDKVVSIPWYVETRVLFYRTDILAEVGYPEGPKTWDEMKDAGKKLAARGDGNYAITIDAKDMNYLSMFAWQNGSDMIDANRAPHFNEPEFMGAMEYLKSFYDTGMTPLTSDLDLFAAFKDGQFPMFISGPWMIQGVKDKAPEIEGKWATTTLPAKENNASFLGGANMSVFNTTENADEAVKFISFMSEKESQLTNYDVAKNLPAVKSAWEDQRFEDPIFATFGKQLESAKPVPFIKEWDAVSQEAIAAFEKITLGGADIKAEMDLLNQKATEILNKK</sequence>
<evidence type="ECO:0000313" key="5">
    <source>
        <dbReference type="EMBL" id="OME91550.1"/>
    </source>
</evidence>
<dbReference type="PANTHER" id="PTHR30061">
    <property type="entry name" value="MALTOSE-BINDING PERIPLASMIC PROTEIN"/>
    <property type="match status" value="1"/>
</dbReference>
<dbReference type="CDD" id="cd14747">
    <property type="entry name" value="PBP2_MalE"/>
    <property type="match status" value="1"/>
</dbReference>
<dbReference type="Pfam" id="PF13416">
    <property type="entry name" value="SBP_bac_8"/>
    <property type="match status" value="1"/>
</dbReference>
<evidence type="ECO:0000256" key="4">
    <source>
        <dbReference type="SAM" id="SignalP"/>
    </source>
</evidence>
<protein>
    <submittedName>
        <fullName evidence="5">ABC transporter substrate-binding protein</fullName>
    </submittedName>
</protein>
<dbReference type="GO" id="GO:0015768">
    <property type="term" value="P:maltose transport"/>
    <property type="evidence" value="ECO:0007669"/>
    <property type="project" value="TreeGrafter"/>
</dbReference>
<gene>
    <name evidence="5" type="ORF">BK123_19045</name>
</gene>
<name>A0A1R1AZP2_PAELA</name>
<dbReference type="STRING" id="1401.BK123_19045"/>
<dbReference type="EMBL" id="MRTF01000006">
    <property type="protein sequence ID" value="OME91550.1"/>
    <property type="molecule type" value="Genomic_DNA"/>
</dbReference>
<dbReference type="GO" id="GO:1901982">
    <property type="term" value="F:maltose binding"/>
    <property type="evidence" value="ECO:0007669"/>
    <property type="project" value="TreeGrafter"/>
</dbReference>